<dbReference type="SUPFAM" id="SSF49265">
    <property type="entry name" value="Fibronectin type III"/>
    <property type="match status" value="1"/>
</dbReference>
<comment type="caution">
    <text evidence="2">The sequence shown here is derived from an EMBL/GenBank/DDBJ whole genome shotgun (WGS) entry which is preliminary data.</text>
</comment>
<feature type="region of interest" description="Disordered" evidence="1">
    <location>
        <begin position="805"/>
        <end position="843"/>
    </location>
</feature>
<keyword evidence="3" id="KW-1185">Reference proteome</keyword>
<dbReference type="InterPro" id="IPR003961">
    <property type="entry name" value="FN3_dom"/>
</dbReference>
<dbReference type="EMBL" id="BPLQ01011339">
    <property type="protein sequence ID" value="GIY57472.1"/>
    <property type="molecule type" value="Genomic_DNA"/>
</dbReference>
<feature type="region of interest" description="Disordered" evidence="1">
    <location>
        <begin position="426"/>
        <end position="446"/>
    </location>
</feature>
<feature type="compositionally biased region" description="Basic and acidic residues" evidence="1">
    <location>
        <begin position="339"/>
        <end position="348"/>
    </location>
</feature>
<dbReference type="InterPro" id="IPR036116">
    <property type="entry name" value="FN3_sf"/>
</dbReference>
<accession>A0AAV4UHT0</accession>
<dbReference type="CDD" id="cd00063">
    <property type="entry name" value="FN3"/>
    <property type="match status" value="1"/>
</dbReference>
<feature type="compositionally biased region" description="Low complexity" evidence="1">
    <location>
        <begin position="808"/>
        <end position="818"/>
    </location>
</feature>
<reference evidence="2 3" key="1">
    <citation type="submission" date="2021-06" db="EMBL/GenBank/DDBJ databases">
        <title>Caerostris darwini draft genome.</title>
        <authorList>
            <person name="Kono N."/>
            <person name="Arakawa K."/>
        </authorList>
    </citation>
    <scope>NUCLEOTIDE SEQUENCE [LARGE SCALE GENOMIC DNA]</scope>
</reference>
<protein>
    <recommendedName>
        <fullName evidence="4">Fibronectin type-III domain-containing protein</fullName>
    </recommendedName>
</protein>
<evidence type="ECO:0000256" key="1">
    <source>
        <dbReference type="SAM" id="MobiDB-lite"/>
    </source>
</evidence>
<sequence>MSKPIVEVKICGSQHMEKEFSIRSYNEHGSGSPNESVQRVRDLTSEYRYNEADFKLYDLRSEEELEEVKPQEDKQVYIPNYKSRIGKNRKFRKSRRQHPFHKFVSEEKKEEQLGGLPNIFENKQIFHQTKRAQHIDEEQLQRAKPALNISEQPLGPINLTAQTLDNRCVYMKWRQPKNAEKSQVRGYLIETWLKSEQRWLEVKRTTNTKPAAKLCNLSSQYNVLRVRAYNDFGIAYHQHQMVRPKLYHGTMDNETRVTPLSNMSASPLIHRSGRAAEFPDIDRTGDLQLYDDTNVTDFESSVEFSNATPQIEEPSIEDHANKTAYRSRFDPEVSDYDSSVDRESRLGIEGEEYDDGEVYRPRLEQLDSSQDEESYLKQYEEDDDKEMYRPHLKQQITGHSENEKDPNKFDALEKIISILSEKQKDPERKVPQYSSEVISEEEDKLGKLPNLKENQVYEMIPQYSGEVISKGKKENQFGKLPDNSDDDEGYLKKIPEYSGEVISEEKKENQFGKLPDIFNGGEGYLKKKGTEESSSDDAEVNVVHDVYVDDNQDDDEMESESVKKGNKSEKIPYFKLHAEHVMYEDENADENEAVISSLRNETIFGVSELPYFAREDVEYVDRHAPANFFESKKGNETKFGVSKLPYIAREDVEYVDRHAPANFFESKKANENTFGGKKRPYLAKEEVEYVDRHANDVFHKSKKVNGKVQEDYDFEDKENYKKEKAQNDSLSASWVFVFALLQKQETPVTSTTKPSNQVQLTSQTKTFKSQKTIDHLIRQEKHLDKFRSKTKTFVLHKTKFHKPLEPISVSDTDSASTSEDTEKQHEDKKPYGRDYLYKEDTGIQQKDEKPYGRDYLYKEVVEIPYEYEKHYAGDSLYKEGNYIANEPSTSTVCLTPIPGFENEECVEKAGPEVISKCIDATGNIPEYKKYGRLHNFFKRKGNKTFIRQKTFTEICLKEIFDRCNYDANFQIKLKSQQMVGVDLHSYFNEEFEMDVCDSDSIRQIISDIKTCHDYDLQVSSNNTRNYTRDIARSVLADAAFCIEDHTAYTCVFTDEELFDEMMTNLMKTLKEYSMSRLDCLAQLGYGGVNSTKLCFMYLDYYRVEQCQKYFYDYVLCIRNGSLNEYLFKKVHDCFRESYGACSKPAVDLLIRVLVVAVVGYHPAYPNLGVLLPRNDSATVSYDYYYNGENFVDQDVNYDWREWKPVNEERGLKQPEFHIQFIVIGLTQPATLIQFMAICLIQFVIHMFIVKNLTQPVFHIQFIVIGLRQSIACSVDMIEEWSGVIRSCMHSKRHNASDFERLLKTLVFCIKKTPITKCHFEKYSVFELAVDYILEIIQDSITKTRDITHCMSKFKFQYFKEFAVKYFMFFKSLHRIQPENSLQNIETYV</sequence>
<dbReference type="InterPro" id="IPR013783">
    <property type="entry name" value="Ig-like_fold"/>
</dbReference>
<organism evidence="2 3">
    <name type="scientific">Caerostris darwini</name>
    <dbReference type="NCBI Taxonomy" id="1538125"/>
    <lineage>
        <taxon>Eukaryota</taxon>
        <taxon>Metazoa</taxon>
        <taxon>Ecdysozoa</taxon>
        <taxon>Arthropoda</taxon>
        <taxon>Chelicerata</taxon>
        <taxon>Arachnida</taxon>
        <taxon>Araneae</taxon>
        <taxon>Araneomorphae</taxon>
        <taxon>Entelegynae</taxon>
        <taxon>Araneoidea</taxon>
        <taxon>Araneidae</taxon>
        <taxon>Caerostris</taxon>
    </lineage>
</organism>
<evidence type="ECO:0000313" key="3">
    <source>
        <dbReference type="Proteomes" id="UP001054837"/>
    </source>
</evidence>
<proteinExistence type="predicted"/>
<feature type="region of interest" description="Disordered" evidence="1">
    <location>
        <begin position="331"/>
        <end position="359"/>
    </location>
</feature>
<name>A0AAV4UHT0_9ARAC</name>
<dbReference type="Proteomes" id="UP001054837">
    <property type="component" value="Unassembled WGS sequence"/>
</dbReference>
<feature type="compositionally biased region" description="Basic and acidic residues" evidence="1">
    <location>
        <begin position="820"/>
        <end position="843"/>
    </location>
</feature>
<evidence type="ECO:0000313" key="2">
    <source>
        <dbReference type="EMBL" id="GIY57472.1"/>
    </source>
</evidence>
<dbReference type="Gene3D" id="2.60.40.10">
    <property type="entry name" value="Immunoglobulins"/>
    <property type="match status" value="1"/>
</dbReference>
<gene>
    <name evidence="2" type="primary">AVEN_42719_1</name>
    <name evidence="2" type="ORF">CDAR_376051</name>
</gene>
<evidence type="ECO:0008006" key="4">
    <source>
        <dbReference type="Google" id="ProtNLM"/>
    </source>
</evidence>